<evidence type="ECO:0000313" key="6">
    <source>
        <dbReference type="Proteomes" id="UP001217417"/>
    </source>
</evidence>
<dbReference type="InterPro" id="IPR003593">
    <property type="entry name" value="AAA+_ATPase"/>
</dbReference>
<keyword evidence="1" id="KW-0547">Nucleotide-binding</keyword>
<dbReference type="InterPro" id="IPR003960">
    <property type="entry name" value="ATPase_AAA_CS"/>
</dbReference>
<sequence length="785" mass="84471">MAGGKSINLNSSKPQAKVTPKSSSANGSATASANHATVKEEPTTGYIVRPTVPTPGLRLYANPSVLRAHHLSQGDLVRVWKDPGNTSSASTGTSGPGAVGQIFGDENVGGDVNVLQLSMGVRALLGVLLGDRVRLEKYKGVTGEAEEVRLDGEDWDPATRTTEVDQENVRTVLREIKFICRNQTISTSNWRVRINDISTPTRLSSAPLIYRISQSTEIQIVGSTPLSPDGPFTSSLAISTTASYAFLGGLDAEIGLVRKTIELPLLRPQIFSRFNVSPPRGLLLHGPSGTGKTSLLRAIAHEISAAHILSISASSVLGRYLGDTEAALRKVFEEAKMFSPSVILIDELDALAPRRDGDAAGETETRIVATLLTLFDSLGPVSAENGESENNRHAKVVVVAATNRIASVDPALRRPGRFDREIELRIPDVSARTHILTLQLQKTPHTLSDVQISNIASKTHGFVGADIAALAREAVLCAVARCDESSIPVDEMLVTSSDFETAMLTVRASAMREIFLETPKVYWADIGGQEDVKQKLKETVEWPLTHPESFSRLGITPPRGILLYGPPGCSKTLTAKALATEAGLNFLAVKGPEIFNKYVGESERSIREIFRKARNASPSIIFFDEIDALSAARGHAETGGDRVLTSLLNEMDGIESMGNVIVLAATNRPEIIDSALLRPGRIDRMLYVGPPDLEARKKILEVRFRGMSIGTDVDVMTLAIQTDGCSGAEIAALCQEAGLQAMNEDINSPCISASHFSKALKGLNRSITPEMVKFYEQFKAGIAKV</sequence>
<evidence type="ECO:0000256" key="2">
    <source>
        <dbReference type="ARBA" id="ARBA00022840"/>
    </source>
</evidence>
<dbReference type="InterPro" id="IPR050168">
    <property type="entry name" value="AAA_ATPase_domain"/>
</dbReference>
<dbReference type="FunFam" id="3.40.50.300:FF:000012">
    <property type="entry name" value="Transitional endoplasmic reticulum ATPase"/>
    <property type="match status" value="1"/>
</dbReference>
<protein>
    <submittedName>
        <fullName evidence="5">P-loop containing nucleoside triphosphate hydrolase protein</fullName>
    </submittedName>
</protein>
<accession>A0AAD7QPM8</accession>
<dbReference type="GO" id="GO:0005737">
    <property type="term" value="C:cytoplasm"/>
    <property type="evidence" value="ECO:0007669"/>
    <property type="project" value="TreeGrafter"/>
</dbReference>
<gene>
    <name evidence="5" type="ORF">POJ06DRAFT_256062</name>
</gene>
<dbReference type="PANTHER" id="PTHR23077:SF27">
    <property type="entry name" value="ATPASE FAMILY GENE 2 PROTEIN HOMOLOG A"/>
    <property type="match status" value="1"/>
</dbReference>
<dbReference type="Gene3D" id="3.40.50.300">
    <property type="entry name" value="P-loop containing nucleotide triphosphate hydrolases"/>
    <property type="match status" value="2"/>
</dbReference>
<dbReference type="CDD" id="cd19511">
    <property type="entry name" value="RecA-like_CDC48_r2-like"/>
    <property type="match status" value="1"/>
</dbReference>
<dbReference type="GO" id="GO:0016887">
    <property type="term" value="F:ATP hydrolysis activity"/>
    <property type="evidence" value="ECO:0007669"/>
    <property type="project" value="InterPro"/>
</dbReference>
<dbReference type="EMBL" id="JARPMG010000007">
    <property type="protein sequence ID" value="KAJ8099125.1"/>
    <property type="molecule type" value="Genomic_DNA"/>
</dbReference>
<dbReference type="RefSeq" id="XP_056042575.1">
    <property type="nucleotide sequence ID" value="XM_056187973.1"/>
</dbReference>
<dbReference type="PANTHER" id="PTHR23077">
    <property type="entry name" value="AAA-FAMILY ATPASE"/>
    <property type="match status" value="1"/>
</dbReference>
<dbReference type="FunFam" id="3.40.50.300:FF:001721">
    <property type="entry name" value="AAA family ATPase, putative"/>
    <property type="match status" value="1"/>
</dbReference>
<dbReference type="InterPro" id="IPR027417">
    <property type="entry name" value="P-loop_NTPase"/>
</dbReference>
<feature type="region of interest" description="Disordered" evidence="3">
    <location>
        <begin position="82"/>
        <end position="102"/>
    </location>
</feature>
<evidence type="ECO:0000259" key="4">
    <source>
        <dbReference type="SMART" id="SM00382"/>
    </source>
</evidence>
<dbReference type="SUPFAM" id="SSF52540">
    <property type="entry name" value="P-loop containing nucleoside triphosphate hydrolases"/>
    <property type="match status" value="2"/>
</dbReference>
<evidence type="ECO:0000256" key="3">
    <source>
        <dbReference type="SAM" id="MobiDB-lite"/>
    </source>
</evidence>
<evidence type="ECO:0000256" key="1">
    <source>
        <dbReference type="ARBA" id="ARBA00022741"/>
    </source>
</evidence>
<feature type="region of interest" description="Disordered" evidence="3">
    <location>
        <begin position="1"/>
        <end position="38"/>
    </location>
</feature>
<dbReference type="Pfam" id="PF17862">
    <property type="entry name" value="AAA_lid_3"/>
    <property type="match status" value="2"/>
</dbReference>
<organism evidence="5 6">
    <name type="scientific">Lipomyces tetrasporus</name>
    <dbReference type="NCBI Taxonomy" id="54092"/>
    <lineage>
        <taxon>Eukaryota</taxon>
        <taxon>Fungi</taxon>
        <taxon>Dikarya</taxon>
        <taxon>Ascomycota</taxon>
        <taxon>Saccharomycotina</taxon>
        <taxon>Lipomycetes</taxon>
        <taxon>Lipomycetales</taxon>
        <taxon>Lipomycetaceae</taxon>
        <taxon>Lipomyces</taxon>
    </lineage>
</organism>
<feature type="compositionally biased region" description="Low complexity" evidence="3">
    <location>
        <begin position="22"/>
        <end position="36"/>
    </location>
</feature>
<keyword evidence="2" id="KW-0067">ATP-binding</keyword>
<keyword evidence="5" id="KW-0378">Hydrolase</keyword>
<dbReference type="GeneID" id="80883139"/>
<reference evidence="5" key="1">
    <citation type="submission" date="2023-03" db="EMBL/GenBank/DDBJ databases">
        <title>Near-Complete genome sequence of Lipomyces tetrasporous NRRL Y-64009, an oleaginous yeast capable of growing on lignocellulosic hydrolysates.</title>
        <authorList>
            <consortium name="Lawrence Berkeley National Laboratory"/>
            <person name="Jagtap S.S."/>
            <person name="Liu J.-J."/>
            <person name="Walukiewicz H.E."/>
            <person name="Pangilinan J."/>
            <person name="Lipzen A."/>
            <person name="Ahrendt S."/>
            <person name="Koriabine M."/>
            <person name="Cobaugh K."/>
            <person name="Salamov A."/>
            <person name="Yoshinaga Y."/>
            <person name="Ng V."/>
            <person name="Daum C."/>
            <person name="Grigoriev I.V."/>
            <person name="Slininger P.J."/>
            <person name="Dien B.S."/>
            <person name="Jin Y.-S."/>
            <person name="Rao C.V."/>
        </authorList>
    </citation>
    <scope>NUCLEOTIDE SEQUENCE</scope>
    <source>
        <strain evidence="5">NRRL Y-64009</strain>
    </source>
</reference>
<dbReference type="GO" id="GO:0005524">
    <property type="term" value="F:ATP binding"/>
    <property type="evidence" value="ECO:0007669"/>
    <property type="project" value="UniProtKB-KW"/>
</dbReference>
<feature type="domain" description="AAA+ ATPase" evidence="4">
    <location>
        <begin position="557"/>
        <end position="692"/>
    </location>
</feature>
<dbReference type="InterPro" id="IPR003959">
    <property type="entry name" value="ATPase_AAA_core"/>
</dbReference>
<dbReference type="SMART" id="SM00382">
    <property type="entry name" value="AAA"/>
    <property type="match status" value="2"/>
</dbReference>
<name>A0AAD7QPM8_9ASCO</name>
<dbReference type="PROSITE" id="PS00674">
    <property type="entry name" value="AAA"/>
    <property type="match status" value="2"/>
</dbReference>
<dbReference type="Proteomes" id="UP001217417">
    <property type="component" value="Unassembled WGS sequence"/>
</dbReference>
<dbReference type="Gene3D" id="1.10.8.60">
    <property type="match status" value="2"/>
</dbReference>
<comment type="caution">
    <text evidence="5">The sequence shown here is derived from an EMBL/GenBank/DDBJ whole genome shotgun (WGS) entry which is preliminary data.</text>
</comment>
<dbReference type="InterPro" id="IPR041569">
    <property type="entry name" value="AAA_lid_3"/>
</dbReference>
<dbReference type="Pfam" id="PF00004">
    <property type="entry name" value="AAA"/>
    <property type="match status" value="2"/>
</dbReference>
<proteinExistence type="predicted"/>
<evidence type="ECO:0000313" key="5">
    <source>
        <dbReference type="EMBL" id="KAJ8099125.1"/>
    </source>
</evidence>
<feature type="domain" description="AAA+ ATPase" evidence="4">
    <location>
        <begin position="278"/>
        <end position="428"/>
    </location>
</feature>
<keyword evidence="6" id="KW-1185">Reference proteome</keyword>
<dbReference type="AlphaFoldDB" id="A0AAD7QPM8"/>
<feature type="compositionally biased region" description="Low complexity" evidence="3">
    <location>
        <begin position="83"/>
        <end position="93"/>
    </location>
</feature>